<dbReference type="EMBL" id="WUAV01000006">
    <property type="protein sequence ID" value="KAF1749644.1"/>
    <property type="molecule type" value="Genomic_DNA"/>
</dbReference>
<evidence type="ECO:0000256" key="1">
    <source>
        <dbReference type="ARBA" id="ARBA00004123"/>
    </source>
</evidence>
<dbReference type="Proteomes" id="UP000483820">
    <property type="component" value="Chromosome X"/>
</dbReference>
<evidence type="ECO:0000313" key="11">
    <source>
        <dbReference type="EMBL" id="KAF1749644.1"/>
    </source>
</evidence>
<comment type="subcellular location">
    <subcellularLocation>
        <location evidence="1">Nucleus</location>
    </subcellularLocation>
</comment>
<feature type="domain" description="CBP/p300-type HAT" evidence="10">
    <location>
        <begin position="272"/>
        <end position="584"/>
    </location>
</feature>
<evidence type="ECO:0000256" key="5">
    <source>
        <dbReference type="ARBA" id="ARBA00023015"/>
    </source>
</evidence>
<dbReference type="GO" id="GO:0031490">
    <property type="term" value="F:chromatin DNA binding"/>
    <property type="evidence" value="ECO:0007669"/>
    <property type="project" value="TreeGrafter"/>
</dbReference>
<name>A0A6A5G4Y8_CAERE</name>
<reference evidence="11 12" key="1">
    <citation type="submission" date="2019-12" db="EMBL/GenBank/DDBJ databases">
        <title>Chromosome-level assembly of the Caenorhabditis remanei genome.</title>
        <authorList>
            <person name="Teterina A.A."/>
            <person name="Willis J.H."/>
            <person name="Phillips P.C."/>
        </authorList>
    </citation>
    <scope>NUCLEOTIDE SEQUENCE [LARGE SCALE GENOMIC DNA]</scope>
    <source>
        <strain evidence="11 12">PX506</strain>
        <tissue evidence="11">Whole organism</tissue>
    </source>
</reference>
<organism evidence="11 12">
    <name type="scientific">Caenorhabditis remanei</name>
    <name type="common">Caenorhabditis vulgaris</name>
    <dbReference type="NCBI Taxonomy" id="31234"/>
    <lineage>
        <taxon>Eukaryota</taxon>
        <taxon>Metazoa</taxon>
        <taxon>Ecdysozoa</taxon>
        <taxon>Nematoda</taxon>
        <taxon>Chromadorea</taxon>
        <taxon>Rhabditida</taxon>
        <taxon>Rhabditina</taxon>
        <taxon>Rhabditomorpha</taxon>
        <taxon>Rhabditoidea</taxon>
        <taxon>Rhabditidae</taxon>
        <taxon>Peloderinae</taxon>
        <taxon>Caenorhabditis</taxon>
    </lineage>
</organism>
<evidence type="ECO:0000256" key="4">
    <source>
        <dbReference type="ARBA" id="ARBA00022853"/>
    </source>
</evidence>
<comment type="caution">
    <text evidence="11">The sequence shown here is derived from an EMBL/GenBank/DDBJ whole genome shotgun (WGS) entry which is preliminary data.</text>
</comment>
<dbReference type="AlphaFoldDB" id="A0A6A5G4Y8"/>
<dbReference type="CTD" id="9813819"/>
<gene>
    <name evidence="11" type="ORF">GCK72_026112</name>
</gene>
<keyword evidence="4" id="KW-0156">Chromatin regulator</keyword>
<sequence>MSDKLNEYEVDKKIAEQIMKMKDDYIKELSAEVERLKMAHARIIPPATNTETTPPALPSTWTQTIPPTSPTSIPSTSSASPKLRVIPRNDCGGRAQTSRAWPYQPSQPTEEHFAIWCQNLRTMRDEREAQVAEQVYSRQGVKSQKIYEEVKEELRLQGFCCGEYHPYSLTVISCEGDEACGIKPDDTFFSTTVDEEEYCFCPAHYNQDKNQTSVKTKDGYECLKENFVKKVNNEVESEKIVECDKCKKFWHEACRYSSESANQSNCDCSNVEIGFKYMPLTHFSNYLENKIMDIKGAFGLHVRVIRIKRETVRIGEHAMRKIYKSAKGPYVSYTKKKVMVFQKQDKAYVNFMTFTVKKFDHGWTVLNYLDSVQYLETDPLNLRSMIYKQVIYAYFDYAKSIGFHYAHIWANAPEKDGDFFFNVHPESQRWLEQYWLQKWYWDMLVSGALSLDIWTFGTEIDFSSAETLEELHQSLIFSSYWMSVLEEILSEESNKRIDVKKLKKVLSDRHKQNEGSLFYIDLIRKPWEQKLEIHDQDEEMKCSIAESREKWLNCQFENNLQFGTKRRAIHASTRLIQLVNLDRDEREVQYIYG</sequence>
<dbReference type="GO" id="GO:0003713">
    <property type="term" value="F:transcription coactivator activity"/>
    <property type="evidence" value="ECO:0007669"/>
    <property type="project" value="TreeGrafter"/>
</dbReference>
<keyword evidence="7" id="KW-0539">Nucleus</keyword>
<feature type="region of interest" description="Disordered" evidence="9">
    <location>
        <begin position="47"/>
        <end position="86"/>
    </location>
</feature>
<protein>
    <recommendedName>
        <fullName evidence="2">histone acetyltransferase</fullName>
        <ecNumber evidence="2">2.3.1.48</ecNumber>
    </recommendedName>
</protein>
<dbReference type="GO" id="GO:0005667">
    <property type="term" value="C:transcription regulator complex"/>
    <property type="evidence" value="ECO:0007669"/>
    <property type="project" value="TreeGrafter"/>
</dbReference>
<evidence type="ECO:0000256" key="7">
    <source>
        <dbReference type="ARBA" id="ARBA00023242"/>
    </source>
</evidence>
<dbReference type="GO" id="GO:0004402">
    <property type="term" value="F:histone acetyltransferase activity"/>
    <property type="evidence" value="ECO:0007669"/>
    <property type="project" value="InterPro"/>
</dbReference>
<keyword evidence="6" id="KW-0804">Transcription</keyword>
<comment type="catalytic activity">
    <reaction evidence="8">
        <text>L-lysyl-[protein] + acetyl-CoA = N(6)-acetyl-L-lysyl-[protein] + CoA + H(+)</text>
        <dbReference type="Rhea" id="RHEA:45948"/>
        <dbReference type="Rhea" id="RHEA-COMP:9752"/>
        <dbReference type="Rhea" id="RHEA-COMP:10731"/>
        <dbReference type="ChEBI" id="CHEBI:15378"/>
        <dbReference type="ChEBI" id="CHEBI:29969"/>
        <dbReference type="ChEBI" id="CHEBI:57287"/>
        <dbReference type="ChEBI" id="CHEBI:57288"/>
        <dbReference type="ChEBI" id="CHEBI:61930"/>
        <dbReference type="EC" id="2.3.1.48"/>
    </reaction>
</comment>
<dbReference type="InterPro" id="IPR013178">
    <property type="entry name" value="Histone_AcTrfase_Rtt109/CBP"/>
</dbReference>
<evidence type="ECO:0000256" key="6">
    <source>
        <dbReference type="ARBA" id="ARBA00023163"/>
    </source>
</evidence>
<dbReference type="InterPro" id="IPR031162">
    <property type="entry name" value="CBP_P300_HAT"/>
</dbReference>
<dbReference type="GO" id="GO:0045944">
    <property type="term" value="P:positive regulation of transcription by RNA polymerase II"/>
    <property type="evidence" value="ECO:0007669"/>
    <property type="project" value="TreeGrafter"/>
</dbReference>
<accession>A0A6A5G4Y8</accession>
<dbReference type="EC" id="2.3.1.48" evidence="2"/>
<dbReference type="GO" id="GO:0000123">
    <property type="term" value="C:histone acetyltransferase complex"/>
    <property type="evidence" value="ECO:0007669"/>
    <property type="project" value="TreeGrafter"/>
</dbReference>
<evidence type="ECO:0000259" key="10">
    <source>
        <dbReference type="PROSITE" id="PS51727"/>
    </source>
</evidence>
<keyword evidence="5" id="KW-0805">Transcription regulation</keyword>
<dbReference type="RefSeq" id="XP_053580234.1">
    <property type="nucleotide sequence ID" value="XM_053736668.1"/>
</dbReference>
<feature type="compositionally biased region" description="Low complexity" evidence="9">
    <location>
        <begin position="47"/>
        <end position="81"/>
    </location>
</feature>
<dbReference type="PANTHER" id="PTHR13808:SF1">
    <property type="entry name" value="HISTONE ACETYLTRANSFERASE"/>
    <property type="match status" value="1"/>
</dbReference>
<dbReference type="KEGG" id="crq:GCK72_026112"/>
<evidence type="ECO:0000256" key="3">
    <source>
        <dbReference type="ARBA" id="ARBA00022679"/>
    </source>
</evidence>
<proteinExistence type="predicted"/>
<evidence type="ECO:0000256" key="9">
    <source>
        <dbReference type="SAM" id="MobiDB-lite"/>
    </source>
</evidence>
<evidence type="ECO:0000256" key="8">
    <source>
        <dbReference type="ARBA" id="ARBA00048017"/>
    </source>
</evidence>
<dbReference type="PANTHER" id="PTHR13808">
    <property type="entry name" value="CBP/P300-RELATED"/>
    <property type="match status" value="1"/>
</dbReference>
<dbReference type="PROSITE" id="PS51727">
    <property type="entry name" value="CBP_P300_HAT"/>
    <property type="match status" value="1"/>
</dbReference>
<evidence type="ECO:0000313" key="12">
    <source>
        <dbReference type="Proteomes" id="UP000483820"/>
    </source>
</evidence>
<dbReference type="GeneID" id="9813819"/>
<evidence type="ECO:0000256" key="2">
    <source>
        <dbReference type="ARBA" id="ARBA00013184"/>
    </source>
</evidence>
<dbReference type="GO" id="GO:0005634">
    <property type="term" value="C:nucleus"/>
    <property type="evidence" value="ECO:0007669"/>
    <property type="project" value="UniProtKB-SubCell"/>
</dbReference>
<keyword evidence="3" id="KW-0808">Transferase</keyword>
<dbReference type="SMART" id="SM01250">
    <property type="entry name" value="KAT11"/>
    <property type="match status" value="1"/>
</dbReference>